<keyword evidence="3" id="KW-1185">Reference proteome</keyword>
<feature type="domain" description="YCII-related" evidence="1">
    <location>
        <begin position="29"/>
        <end position="114"/>
    </location>
</feature>
<gene>
    <name evidence="2" type="ORF">MCHLO_12558</name>
</gene>
<dbReference type="PANTHER" id="PTHR33606">
    <property type="entry name" value="PROTEIN YCII"/>
    <property type="match status" value="1"/>
</dbReference>
<accession>A0ABQ0LXN0</accession>
<reference evidence="2" key="1">
    <citation type="submission" date="2014-09" db="EMBL/GenBank/DDBJ databases">
        <title>Genome sequence of the luminous mushroom Mycena chlorophos for searching fungal bioluminescence genes.</title>
        <authorList>
            <person name="Tanaka Y."/>
            <person name="Kasuga D."/>
            <person name="Oba Y."/>
            <person name="Hase S."/>
            <person name="Sato K."/>
            <person name="Oba Y."/>
            <person name="Sakakibara Y."/>
        </authorList>
    </citation>
    <scope>NUCLEOTIDE SEQUENCE</scope>
</reference>
<dbReference type="InterPro" id="IPR005545">
    <property type="entry name" value="YCII"/>
</dbReference>
<sequence>MAGSTYNPDPHKASTTVMLTGMAAPSLHKFLVYAPDLPDAAERRATFRAEHSVGARQLIASGVARVAGPTLPLDWIPGAEKKPIGSVFIYEAETIEEIKARIESDVFYLNDVWDKKNLRYYPHGYPAEPICDPRTTPRVCIKLLPPSVIKHAIGAQVAVYLPLSMSELHRFFIYLPDLPDAAERREAHRGKHFAEIKPLIDSGVIRVGGPLLSPESITGGEKHTVGSLIIYEAENIDVARKRIENDVFYLNDVWDKEKIVLLPFAAATAFP</sequence>
<dbReference type="Pfam" id="PF03795">
    <property type="entry name" value="YCII"/>
    <property type="match status" value="2"/>
</dbReference>
<evidence type="ECO:0000313" key="2">
    <source>
        <dbReference type="EMBL" id="GAT55831.1"/>
    </source>
</evidence>
<name>A0ABQ0LXN0_MYCCL</name>
<feature type="domain" description="YCII-related" evidence="1">
    <location>
        <begin position="170"/>
        <end position="259"/>
    </location>
</feature>
<dbReference type="PANTHER" id="PTHR33606:SF3">
    <property type="entry name" value="PROTEIN YCII"/>
    <property type="match status" value="1"/>
</dbReference>
<dbReference type="EMBL" id="DF849135">
    <property type="protein sequence ID" value="GAT55831.1"/>
    <property type="molecule type" value="Genomic_DNA"/>
</dbReference>
<dbReference type="InterPro" id="IPR011008">
    <property type="entry name" value="Dimeric_a/b-barrel"/>
</dbReference>
<dbReference type="InterPro" id="IPR051807">
    <property type="entry name" value="Sec-metab_biosynth-assoc"/>
</dbReference>
<dbReference type="Gene3D" id="3.30.70.1060">
    <property type="entry name" value="Dimeric alpha+beta barrel"/>
    <property type="match status" value="2"/>
</dbReference>
<organism evidence="2 3">
    <name type="scientific">Mycena chlorophos</name>
    <name type="common">Agaric fungus</name>
    <name type="synonym">Agaricus chlorophos</name>
    <dbReference type="NCBI Taxonomy" id="658473"/>
    <lineage>
        <taxon>Eukaryota</taxon>
        <taxon>Fungi</taxon>
        <taxon>Dikarya</taxon>
        <taxon>Basidiomycota</taxon>
        <taxon>Agaricomycotina</taxon>
        <taxon>Agaricomycetes</taxon>
        <taxon>Agaricomycetidae</taxon>
        <taxon>Agaricales</taxon>
        <taxon>Marasmiineae</taxon>
        <taxon>Mycenaceae</taxon>
        <taxon>Mycena</taxon>
    </lineage>
</organism>
<evidence type="ECO:0000259" key="1">
    <source>
        <dbReference type="Pfam" id="PF03795"/>
    </source>
</evidence>
<proteinExistence type="predicted"/>
<dbReference type="Proteomes" id="UP000815677">
    <property type="component" value="Unassembled WGS sequence"/>
</dbReference>
<evidence type="ECO:0000313" key="3">
    <source>
        <dbReference type="Proteomes" id="UP000815677"/>
    </source>
</evidence>
<dbReference type="SUPFAM" id="SSF54909">
    <property type="entry name" value="Dimeric alpha+beta barrel"/>
    <property type="match status" value="2"/>
</dbReference>
<protein>
    <recommendedName>
        <fullName evidence="1">YCII-related domain-containing protein</fullName>
    </recommendedName>
</protein>